<dbReference type="GO" id="GO:0016765">
    <property type="term" value="F:transferase activity, transferring alkyl or aryl (other than methyl) groups"/>
    <property type="evidence" value="ECO:0007669"/>
    <property type="project" value="InterPro"/>
</dbReference>
<keyword evidence="2" id="KW-0808">Transferase</keyword>
<evidence type="ECO:0000313" key="8">
    <source>
        <dbReference type="EMBL" id="WVZ96676.1"/>
    </source>
</evidence>
<dbReference type="PANTHER" id="PTHR45844">
    <property type="entry name" value="TRANSCRIPTION FACTOR BHLH30"/>
    <property type="match status" value="1"/>
</dbReference>
<evidence type="ECO:0000256" key="6">
    <source>
        <dbReference type="SAM" id="MobiDB-lite"/>
    </source>
</evidence>
<evidence type="ECO:0000313" key="9">
    <source>
        <dbReference type="Proteomes" id="UP001341281"/>
    </source>
</evidence>
<dbReference type="EMBL" id="CP144754">
    <property type="protein sequence ID" value="WVZ96676.1"/>
    <property type="molecule type" value="Genomic_DNA"/>
</dbReference>
<dbReference type="GO" id="GO:0046983">
    <property type="term" value="F:protein dimerization activity"/>
    <property type="evidence" value="ECO:0007669"/>
    <property type="project" value="InterPro"/>
</dbReference>
<evidence type="ECO:0000259" key="7">
    <source>
        <dbReference type="PROSITE" id="PS50888"/>
    </source>
</evidence>
<reference evidence="8 9" key="1">
    <citation type="submission" date="2024-02" db="EMBL/GenBank/DDBJ databases">
        <title>High-quality chromosome-scale genome assembly of Pensacola bahiagrass (Paspalum notatum Flugge var. saurae).</title>
        <authorList>
            <person name="Vega J.M."/>
            <person name="Podio M."/>
            <person name="Orjuela J."/>
            <person name="Siena L.A."/>
            <person name="Pessino S.C."/>
            <person name="Combes M.C."/>
            <person name="Mariac C."/>
            <person name="Albertini E."/>
            <person name="Pupilli F."/>
            <person name="Ortiz J.P.A."/>
            <person name="Leblanc O."/>
        </authorList>
    </citation>
    <scope>NUCLEOTIDE SEQUENCE [LARGE SCALE GENOMIC DNA]</scope>
    <source>
        <strain evidence="8">R1</strain>
        <tissue evidence="8">Leaf</tissue>
    </source>
</reference>
<dbReference type="PANTHER" id="PTHR45844:SF28">
    <property type="entry name" value="BHLH TRANSCRIPTION FACTOR"/>
    <property type="match status" value="1"/>
</dbReference>
<feature type="domain" description="BHLH" evidence="7">
    <location>
        <begin position="74"/>
        <end position="125"/>
    </location>
</feature>
<dbReference type="InterPro" id="IPR036424">
    <property type="entry name" value="UPP_synth-like_sf"/>
</dbReference>
<dbReference type="Pfam" id="PF00010">
    <property type="entry name" value="HLH"/>
    <property type="match status" value="1"/>
</dbReference>
<dbReference type="AlphaFoldDB" id="A0AAQ3UR45"/>
<name>A0AAQ3UR45_PASNO</name>
<dbReference type="SUPFAM" id="SSF47459">
    <property type="entry name" value="HLH, helix-loop-helix DNA-binding domain"/>
    <property type="match status" value="1"/>
</dbReference>
<dbReference type="InterPro" id="IPR045847">
    <property type="entry name" value="AIG1-like"/>
</dbReference>
<evidence type="ECO:0000256" key="1">
    <source>
        <dbReference type="ARBA" id="ARBA00005510"/>
    </source>
</evidence>
<comment type="similarity">
    <text evidence="1">Belongs to the bHLH protein family.</text>
</comment>
<dbReference type="GO" id="GO:0003677">
    <property type="term" value="F:DNA binding"/>
    <property type="evidence" value="ECO:0007669"/>
    <property type="project" value="UniProtKB-KW"/>
</dbReference>
<dbReference type="SMART" id="SM00353">
    <property type="entry name" value="HLH"/>
    <property type="match status" value="1"/>
</dbReference>
<evidence type="ECO:0000256" key="4">
    <source>
        <dbReference type="ARBA" id="ARBA00023125"/>
    </source>
</evidence>
<dbReference type="InterPro" id="IPR001441">
    <property type="entry name" value="UPP_synth-like"/>
</dbReference>
<dbReference type="InterPro" id="IPR036638">
    <property type="entry name" value="HLH_DNA-bd_sf"/>
</dbReference>
<organism evidence="8 9">
    <name type="scientific">Paspalum notatum var. saurae</name>
    <dbReference type="NCBI Taxonomy" id="547442"/>
    <lineage>
        <taxon>Eukaryota</taxon>
        <taxon>Viridiplantae</taxon>
        <taxon>Streptophyta</taxon>
        <taxon>Embryophyta</taxon>
        <taxon>Tracheophyta</taxon>
        <taxon>Spermatophyta</taxon>
        <taxon>Magnoliopsida</taxon>
        <taxon>Liliopsida</taxon>
        <taxon>Poales</taxon>
        <taxon>Poaceae</taxon>
        <taxon>PACMAD clade</taxon>
        <taxon>Panicoideae</taxon>
        <taxon>Andropogonodae</taxon>
        <taxon>Paspaleae</taxon>
        <taxon>Paspalinae</taxon>
        <taxon>Paspalum</taxon>
    </lineage>
</organism>
<accession>A0AAQ3UR45</accession>
<evidence type="ECO:0000256" key="3">
    <source>
        <dbReference type="ARBA" id="ARBA00023015"/>
    </source>
</evidence>
<keyword evidence="9" id="KW-1185">Reference proteome</keyword>
<dbReference type="NCBIfam" id="TIGR00055">
    <property type="entry name" value="uppS"/>
    <property type="match status" value="1"/>
</dbReference>
<dbReference type="GO" id="GO:0003700">
    <property type="term" value="F:DNA-binding transcription factor activity"/>
    <property type="evidence" value="ECO:0007669"/>
    <property type="project" value="InterPro"/>
</dbReference>
<keyword evidence="3" id="KW-0805">Transcription regulation</keyword>
<keyword evidence="5" id="KW-0804">Transcription</keyword>
<gene>
    <name evidence="8" type="ORF">U9M48_042282</name>
</gene>
<dbReference type="PROSITE" id="PS50888">
    <property type="entry name" value="BHLH"/>
    <property type="match status" value="1"/>
</dbReference>
<keyword evidence="4" id="KW-0238">DNA-binding</keyword>
<dbReference type="Gene3D" id="4.10.280.10">
    <property type="entry name" value="Helix-loop-helix DNA-binding domain"/>
    <property type="match status" value="1"/>
</dbReference>
<dbReference type="Proteomes" id="UP001341281">
    <property type="component" value="Chromosome 10"/>
</dbReference>
<protein>
    <recommendedName>
        <fullName evidence="7">BHLH domain-containing protein</fullName>
    </recommendedName>
</protein>
<dbReference type="CDD" id="cd00475">
    <property type="entry name" value="Cis_IPPS"/>
    <property type="match status" value="1"/>
</dbReference>
<dbReference type="PROSITE" id="PS01066">
    <property type="entry name" value="UPP_SYNTHASE"/>
    <property type="match status" value="1"/>
</dbReference>
<dbReference type="Pfam" id="PF01255">
    <property type="entry name" value="Prenyltransf"/>
    <property type="match status" value="1"/>
</dbReference>
<dbReference type="InterPro" id="IPR018520">
    <property type="entry name" value="UPP_synth-like_CS"/>
</dbReference>
<dbReference type="InterPro" id="IPR011598">
    <property type="entry name" value="bHLH_dom"/>
</dbReference>
<dbReference type="SUPFAM" id="SSF64005">
    <property type="entry name" value="Undecaprenyl diphosphate synthase"/>
    <property type="match status" value="1"/>
</dbReference>
<dbReference type="Gene3D" id="3.40.1180.10">
    <property type="entry name" value="Decaprenyl diphosphate synthase-like"/>
    <property type="match status" value="1"/>
</dbReference>
<feature type="compositionally biased region" description="Basic residues" evidence="6">
    <location>
        <begin position="23"/>
        <end position="35"/>
    </location>
</feature>
<evidence type="ECO:0000256" key="5">
    <source>
        <dbReference type="ARBA" id="ARBA00023163"/>
    </source>
</evidence>
<proteinExistence type="inferred from homology"/>
<feature type="region of interest" description="Disordered" evidence="6">
    <location>
        <begin position="1"/>
        <end position="66"/>
    </location>
</feature>
<sequence>MATTACQPFREENNHNQQQQRREQRRLHRPHHGGGRRVLPSVLHSAPSPHAAMEVPPLSSSGTGRRLTPTAEAQALKVHSEAERRRRERINAHLVTLRRMVVSDATRQMDKATLLARVVGQLKELKRTAAETTQPIPGEANAIAVACHAGVTGHGRPAAHIRASVSCDDRPGLLADLAGEFRAMRLTPVRADVAALGGRAQCDILLCREEGDAVVGAAGRTKALEEGVRQAMARAAFPETVYGGCNARSRRQRILGARCVLGHGLGAGDGDYMGGPECDCTSSARRPASLQSTAREADEVTGNNSRLHLALATCCYGGRWDIVQACRQKLARQVEGGALRPDDIDEPQLASKLATASAVGELSCPDLVIRTSGEQRLSNFLMWQSAYSELHFTDALWPDFDEDEYLRALSSFQGRERRFGQRNV</sequence>
<evidence type="ECO:0000256" key="2">
    <source>
        <dbReference type="ARBA" id="ARBA00022679"/>
    </source>
</evidence>